<feature type="non-terminal residue" evidence="4">
    <location>
        <position position="1"/>
    </location>
</feature>
<sequence length="107" mass="11454">DAAVALAGADVVATDTWVSMGQEDEKAARQELFRSYAVDAAAMAQAAPDAVVLHCLPAYRGYEIAAEVIDGPQSLVWDEAENRLHAQKALMTWLVARSTGQGPERTP</sequence>
<dbReference type="InterPro" id="IPR006130">
    <property type="entry name" value="Asp/Orn_carbamoylTrfase"/>
</dbReference>
<dbReference type="PRINTS" id="PR00102">
    <property type="entry name" value="OTCASE"/>
</dbReference>
<keyword evidence="1 2" id="KW-0808">Transferase</keyword>
<dbReference type="InterPro" id="IPR006131">
    <property type="entry name" value="Asp_carbamoyltransf_Asp/Orn-bd"/>
</dbReference>
<dbReference type="SUPFAM" id="SSF53671">
    <property type="entry name" value="Aspartate/ornithine carbamoyltransferase"/>
    <property type="match status" value="1"/>
</dbReference>
<evidence type="ECO:0000313" key="5">
    <source>
        <dbReference type="Proteomes" id="UP000239187"/>
    </source>
</evidence>
<accession>A0A2L0UCI1</accession>
<protein>
    <submittedName>
        <fullName evidence="4">Ornithine carbamoyltransferase</fullName>
    </submittedName>
</protein>
<gene>
    <name evidence="4" type="ORF">CVO76_04385</name>
</gene>
<feature type="domain" description="Aspartate/ornithine carbamoyltransferase Asp/Orn-binding" evidence="3">
    <location>
        <begin position="2"/>
        <end position="94"/>
    </location>
</feature>
<dbReference type="GO" id="GO:0019240">
    <property type="term" value="P:citrulline biosynthetic process"/>
    <property type="evidence" value="ECO:0007669"/>
    <property type="project" value="TreeGrafter"/>
</dbReference>
<reference evidence="4 5" key="1">
    <citation type="submission" date="2017-11" db="EMBL/GenBank/DDBJ databases">
        <title>Draft genome of Arthrobacter agilis strain UMCV2, a plant growth-promoting rhizobacterium and biocontrol capacity of phytopathogenic fungi.</title>
        <authorList>
            <person name="Martinez-Camara R."/>
            <person name="Santoyo G."/>
            <person name="Moreno-Hagelsieb G."/>
            <person name="Valencia-Cantero E."/>
        </authorList>
    </citation>
    <scope>NUCLEOTIDE SEQUENCE [LARGE SCALE GENOMIC DNA]</scope>
    <source>
        <strain evidence="4 5">UMCV2</strain>
    </source>
</reference>
<evidence type="ECO:0000259" key="3">
    <source>
        <dbReference type="Pfam" id="PF00185"/>
    </source>
</evidence>
<evidence type="ECO:0000256" key="2">
    <source>
        <dbReference type="RuleBase" id="RU003634"/>
    </source>
</evidence>
<proteinExistence type="inferred from homology"/>
<dbReference type="PANTHER" id="PTHR45753:SF3">
    <property type="entry name" value="ORNITHINE TRANSCARBAMYLASE, MITOCHONDRIAL"/>
    <property type="match status" value="1"/>
</dbReference>
<dbReference type="Pfam" id="PF00185">
    <property type="entry name" value="OTCace"/>
    <property type="match status" value="1"/>
</dbReference>
<dbReference type="GO" id="GO:0042450">
    <property type="term" value="P:L-arginine biosynthetic process via ornithine"/>
    <property type="evidence" value="ECO:0007669"/>
    <property type="project" value="TreeGrafter"/>
</dbReference>
<dbReference type="EMBL" id="CP024915">
    <property type="protein sequence ID" value="AUZ86960.1"/>
    <property type="molecule type" value="Genomic_DNA"/>
</dbReference>
<organism evidence="4 5">
    <name type="scientific">Arthrobacter agilis</name>
    <dbReference type="NCBI Taxonomy" id="37921"/>
    <lineage>
        <taxon>Bacteria</taxon>
        <taxon>Bacillati</taxon>
        <taxon>Actinomycetota</taxon>
        <taxon>Actinomycetes</taxon>
        <taxon>Micrococcales</taxon>
        <taxon>Micrococcaceae</taxon>
        <taxon>Arthrobacter</taxon>
    </lineage>
</organism>
<evidence type="ECO:0000313" key="4">
    <source>
        <dbReference type="EMBL" id="AUZ86960.1"/>
    </source>
</evidence>
<comment type="similarity">
    <text evidence="2">Belongs to the aspartate/ornithine carbamoyltransferase superfamily.</text>
</comment>
<name>A0A2L0UCI1_9MICC</name>
<dbReference type="GO" id="GO:0016597">
    <property type="term" value="F:amino acid binding"/>
    <property type="evidence" value="ECO:0007669"/>
    <property type="project" value="InterPro"/>
</dbReference>
<dbReference type="PRINTS" id="PR00100">
    <property type="entry name" value="AOTCASE"/>
</dbReference>
<dbReference type="InterPro" id="IPR036901">
    <property type="entry name" value="Asp/Orn_carbamoylTrfase_sf"/>
</dbReference>
<dbReference type="Proteomes" id="UP000239187">
    <property type="component" value="Chromosome"/>
</dbReference>
<dbReference type="Gene3D" id="3.40.50.1370">
    <property type="entry name" value="Aspartate/ornithine carbamoyltransferase"/>
    <property type="match status" value="1"/>
</dbReference>
<dbReference type="PANTHER" id="PTHR45753">
    <property type="entry name" value="ORNITHINE CARBAMOYLTRANSFERASE, MITOCHONDRIAL"/>
    <property type="match status" value="1"/>
</dbReference>
<dbReference type="GO" id="GO:0004585">
    <property type="term" value="F:ornithine carbamoyltransferase activity"/>
    <property type="evidence" value="ECO:0007669"/>
    <property type="project" value="TreeGrafter"/>
</dbReference>
<dbReference type="AlphaFoldDB" id="A0A2L0UCI1"/>
<dbReference type="InterPro" id="IPR002292">
    <property type="entry name" value="Orn/put_carbamltrans"/>
</dbReference>
<evidence type="ECO:0000256" key="1">
    <source>
        <dbReference type="ARBA" id="ARBA00022679"/>
    </source>
</evidence>